<dbReference type="PANTHER" id="PTHR45718:SF4">
    <property type="entry name" value="TRANSCRIPTIONAL ACTIVATOR CUBITUS INTERRUPTUS"/>
    <property type="match status" value="1"/>
</dbReference>
<dbReference type="SMART" id="SM00355">
    <property type="entry name" value="ZnF_C2H2"/>
    <property type="match status" value="5"/>
</dbReference>
<evidence type="ECO:0000259" key="13">
    <source>
        <dbReference type="PROSITE" id="PS50157"/>
    </source>
</evidence>
<dbReference type="InterPro" id="IPR043359">
    <property type="entry name" value="GLI-like"/>
</dbReference>
<dbReference type="SUPFAM" id="SSF57667">
    <property type="entry name" value="beta-beta-alpha zinc fingers"/>
    <property type="match status" value="3"/>
</dbReference>
<evidence type="ECO:0000256" key="10">
    <source>
        <dbReference type="ARBA" id="ARBA00069242"/>
    </source>
</evidence>
<evidence type="ECO:0000313" key="14">
    <source>
        <dbReference type="EMBL" id="GMT07014.1"/>
    </source>
</evidence>
<proteinExistence type="predicted"/>
<dbReference type="GO" id="GO:0005730">
    <property type="term" value="C:nucleolus"/>
    <property type="evidence" value="ECO:0007669"/>
    <property type="project" value="UniProtKB-SubCell"/>
</dbReference>
<dbReference type="Gene3D" id="3.30.160.60">
    <property type="entry name" value="Classic Zinc Finger"/>
    <property type="match status" value="5"/>
</dbReference>
<evidence type="ECO:0000256" key="7">
    <source>
        <dbReference type="ARBA" id="ARBA00022833"/>
    </source>
</evidence>
<evidence type="ECO:0000256" key="2">
    <source>
        <dbReference type="ARBA" id="ARBA00004642"/>
    </source>
</evidence>
<dbReference type="GO" id="GO:0005654">
    <property type="term" value="C:nucleoplasm"/>
    <property type="evidence" value="ECO:0007669"/>
    <property type="project" value="UniProtKB-SubCell"/>
</dbReference>
<name>A0AAV5UM64_9BILA</name>
<feature type="domain" description="C2H2-type" evidence="13">
    <location>
        <begin position="237"/>
        <end position="262"/>
    </location>
</feature>
<feature type="domain" description="C2H2-type" evidence="13">
    <location>
        <begin position="206"/>
        <end position="236"/>
    </location>
</feature>
<dbReference type="AlphaFoldDB" id="A0AAV5UM64"/>
<keyword evidence="4" id="KW-0479">Metal-binding</keyword>
<keyword evidence="5" id="KW-0677">Repeat</keyword>
<dbReference type="PANTHER" id="PTHR45718">
    <property type="entry name" value="TRANSCRIPTIONAL ACTIVATOR CUBITUS INTERRUPTUS"/>
    <property type="match status" value="1"/>
</dbReference>
<dbReference type="PROSITE" id="PS50157">
    <property type="entry name" value="ZINC_FINGER_C2H2_2"/>
    <property type="match status" value="4"/>
</dbReference>
<reference evidence="14" key="1">
    <citation type="submission" date="2023-10" db="EMBL/GenBank/DDBJ databases">
        <title>Genome assembly of Pristionchus species.</title>
        <authorList>
            <person name="Yoshida K."/>
            <person name="Sommer R.J."/>
        </authorList>
    </citation>
    <scope>NUCLEOTIDE SEQUENCE</scope>
    <source>
        <strain evidence="14">RS0144</strain>
    </source>
</reference>
<protein>
    <recommendedName>
        <fullName evidence="10">Wilms tumor protein homolog</fullName>
    </recommendedName>
</protein>
<accession>A0AAV5UM64</accession>
<evidence type="ECO:0000256" key="9">
    <source>
        <dbReference type="ARBA" id="ARBA00023242"/>
    </source>
</evidence>
<dbReference type="InterPro" id="IPR036236">
    <property type="entry name" value="Znf_C2H2_sf"/>
</dbReference>
<dbReference type="InterPro" id="IPR056436">
    <property type="entry name" value="Znf-C2H2_ZIC1-5/GLI1-3-like"/>
</dbReference>
<feature type="domain" description="C2H2-type" evidence="13">
    <location>
        <begin position="176"/>
        <end position="205"/>
    </location>
</feature>
<evidence type="ECO:0000256" key="11">
    <source>
        <dbReference type="PROSITE-ProRule" id="PRU00042"/>
    </source>
</evidence>
<dbReference type="EMBL" id="BTSX01000006">
    <property type="protein sequence ID" value="GMT07014.1"/>
    <property type="molecule type" value="Genomic_DNA"/>
</dbReference>
<feature type="compositionally biased region" description="Basic and acidic residues" evidence="12">
    <location>
        <begin position="322"/>
        <end position="340"/>
    </location>
</feature>
<evidence type="ECO:0000256" key="4">
    <source>
        <dbReference type="ARBA" id="ARBA00022723"/>
    </source>
</evidence>
<comment type="caution">
    <text evidence="14">The sequence shown here is derived from an EMBL/GenBank/DDBJ whole genome shotgun (WGS) entry which is preliminary data.</text>
</comment>
<sequence>MNRLLREQDEPTCSSLDSSNDQNKRVRMRPKQFSPEHGPKQTKRDKKEVESLDDEQQIQIESSDDNMYEMPPIQVRRLKKGGHLAKARRRKHGRATTSAESSEGIEELFETRVCEWDTCETPFDTHKDLVGHVAINHVQQEKHFMCRWKSCERREPFRQQYQLVAHVRQHTGERPFVCQVADCAKSYSRSENLKTHMRTHTGERPYECEFPDCDAAFSNASDKHKHQSRTHSGEKPFECNQPTCFKSYTDPSSLRKHIVNSHGEWAYEQWKKNKKNEEKPATLEGRSAKMPSANDQHDKKVKEEEEDEFPLFDNILGNEAGIKQEEDIKKETDDWNDSKL</sequence>
<keyword evidence="7" id="KW-0862">Zinc</keyword>
<evidence type="ECO:0000256" key="3">
    <source>
        <dbReference type="ARBA" id="ARBA00022499"/>
    </source>
</evidence>
<feature type="region of interest" description="Disordered" evidence="12">
    <location>
        <begin position="1"/>
        <end position="102"/>
    </location>
</feature>
<evidence type="ECO:0000256" key="12">
    <source>
        <dbReference type="SAM" id="MobiDB-lite"/>
    </source>
</evidence>
<evidence type="ECO:0000256" key="1">
    <source>
        <dbReference type="ARBA" id="ARBA00004604"/>
    </source>
</evidence>
<keyword evidence="3" id="KW-1017">Isopeptide bond</keyword>
<keyword evidence="6 11" id="KW-0863">Zinc-finger</keyword>
<keyword evidence="8" id="KW-0832">Ubl conjugation</keyword>
<dbReference type="Proteomes" id="UP001432027">
    <property type="component" value="Unassembled WGS sequence"/>
</dbReference>
<gene>
    <name evidence="14" type="ORF">PENTCL1PPCAC_29188</name>
</gene>
<comment type="subcellular location">
    <subcellularLocation>
        <location evidence="1">Nucleus</location>
        <location evidence="1">Nucleolus</location>
    </subcellularLocation>
    <subcellularLocation>
        <location evidence="2">Nucleus</location>
        <location evidence="2">Nucleoplasm</location>
    </subcellularLocation>
</comment>
<dbReference type="InterPro" id="IPR013087">
    <property type="entry name" value="Znf_C2H2_type"/>
</dbReference>
<dbReference type="GO" id="GO:0008270">
    <property type="term" value="F:zinc ion binding"/>
    <property type="evidence" value="ECO:0007669"/>
    <property type="project" value="UniProtKB-KW"/>
</dbReference>
<dbReference type="Pfam" id="PF23561">
    <property type="entry name" value="zf-C2H2_15"/>
    <property type="match status" value="1"/>
</dbReference>
<dbReference type="Pfam" id="PF00096">
    <property type="entry name" value="zf-C2H2"/>
    <property type="match status" value="2"/>
</dbReference>
<feature type="region of interest" description="Disordered" evidence="12">
    <location>
        <begin position="271"/>
        <end position="340"/>
    </location>
</feature>
<keyword evidence="9" id="KW-0539">Nucleus</keyword>
<feature type="compositionally biased region" description="Basic and acidic residues" evidence="12">
    <location>
        <begin position="271"/>
        <end position="281"/>
    </location>
</feature>
<organism evidence="14 15">
    <name type="scientific">Pristionchus entomophagus</name>
    <dbReference type="NCBI Taxonomy" id="358040"/>
    <lineage>
        <taxon>Eukaryota</taxon>
        <taxon>Metazoa</taxon>
        <taxon>Ecdysozoa</taxon>
        <taxon>Nematoda</taxon>
        <taxon>Chromadorea</taxon>
        <taxon>Rhabditida</taxon>
        <taxon>Rhabditina</taxon>
        <taxon>Diplogasteromorpha</taxon>
        <taxon>Diplogasteroidea</taxon>
        <taxon>Neodiplogasteridae</taxon>
        <taxon>Pristionchus</taxon>
    </lineage>
</organism>
<feature type="domain" description="C2H2-type" evidence="13">
    <location>
        <begin position="144"/>
        <end position="175"/>
    </location>
</feature>
<evidence type="ECO:0000256" key="6">
    <source>
        <dbReference type="ARBA" id="ARBA00022771"/>
    </source>
</evidence>
<feature type="compositionally biased region" description="Basic residues" evidence="12">
    <location>
        <begin position="76"/>
        <end position="94"/>
    </location>
</feature>
<feature type="compositionally biased region" description="Acidic residues" evidence="12">
    <location>
        <begin position="51"/>
        <end position="67"/>
    </location>
</feature>
<dbReference type="GO" id="GO:0000978">
    <property type="term" value="F:RNA polymerase II cis-regulatory region sequence-specific DNA binding"/>
    <property type="evidence" value="ECO:0007669"/>
    <property type="project" value="TreeGrafter"/>
</dbReference>
<keyword evidence="15" id="KW-1185">Reference proteome</keyword>
<dbReference type="PROSITE" id="PS00028">
    <property type="entry name" value="ZINC_FINGER_C2H2_1"/>
    <property type="match status" value="4"/>
</dbReference>
<evidence type="ECO:0000256" key="5">
    <source>
        <dbReference type="ARBA" id="ARBA00022737"/>
    </source>
</evidence>
<dbReference type="GO" id="GO:0000981">
    <property type="term" value="F:DNA-binding transcription factor activity, RNA polymerase II-specific"/>
    <property type="evidence" value="ECO:0007669"/>
    <property type="project" value="TreeGrafter"/>
</dbReference>
<evidence type="ECO:0000256" key="8">
    <source>
        <dbReference type="ARBA" id="ARBA00022843"/>
    </source>
</evidence>
<dbReference type="FunFam" id="3.30.160.60:FF:000063">
    <property type="entry name" value="Wilms tumor 1-KTS isoform"/>
    <property type="match status" value="1"/>
</dbReference>
<feature type="compositionally biased region" description="Polar residues" evidence="12">
    <location>
        <begin position="11"/>
        <end position="21"/>
    </location>
</feature>
<evidence type="ECO:0000313" key="15">
    <source>
        <dbReference type="Proteomes" id="UP001432027"/>
    </source>
</evidence>